<evidence type="ECO:0000256" key="1">
    <source>
        <dbReference type="ARBA" id="ARBA00022729"/>
    </source>
</evidence>
<dbReference type="Proteomes" id="UP000272528">
    <property type="component" value="Chromosome"/>
</dbReference>
<dbReference type="InterPro" id="IPR050490">
    <property type="entry name" value="Bact_solute-bd_prot1"/>
</dbReference>
<accession>A0A3S9A0E2</accession>
<dbReference type="EMBL" id="CP034437">
    <property type="protein sequence ID" value="AZN39198.1"/>
    <property type="molecule type" value="Genomic_DNA"/>
</dbReference>
<feature type="compositionally biased region" description="Polar residues" evidence="2">
    <location>
        <begin position="25"/>
        <end position="35"/>
    </location>
</feature>
<dbReference type="PANTHER" id="PTHR43649:SF33">
    <property type="entry name" value="POLYGALACTURONAN_RHAMNOGALACTURONAN-BINDING PROTEIN YTCQ"/>
    <property type="match status" value="1"/>
</dbReference>
<evidence type="ECO:0000313" key="4">
    <source>
        <dbReference type="EMBL" id="AZN39198.1"/>
    </source>
</evidence>
<dbReference type="OrthoDB" id="9787283at2"/>
<feature type="chain" id="PRO_5038503613" description="Extracellular solute-binding protein" evidence="3">
    <location>
        <begin position="23"/>
        <end position="585"/>
    </location>
</feature>
<name>A0A3S9A0E2_9BACL</name>
<evidence type="ECO:0000256" key="3">
    <source>
        <dbReference type="SAM" id="SignalP"/>
    </source>
</evidence>
<feature type="region of interest" description="Disordered" evidence="2">
    <location>
        <begin position="25"/>
        <end position="77"/>
    </location>
</feature>
<sequence>MKKKLKAVASVSLVTALMLTSAACGNSNDGGNTKDGNTAENNAQTTNAGANNSGNANSTNDKAANTAAPAEKPDPFSKMSEMVEFTTGISLSADTKPPAGESFENNDVEKWFEQNLNVKPKMAWSTSDQNFAFEQKISLLIAANNIPDVLSISVDPNGLSILKKLIKADMIEDLTQVYNDYGSQNLKDSIGLGGPDALKSVSSDGKLYAIPSIADVETAIPVIWTRKDWLDQVGLPEPQTLDDVETTLKAFKDKFGAGVLPSQQNIFGADTASFDFVFGAYNSYPGQWIRTADGSVGYGSVQPEMKGALERLAKWYKDGLVAKDFIMNDSNKAVEAIAKGKAGVFEGAWWATWYPLPDSVKNDHNANWQATVLKGVDGIAHAKGYGAVRSFVVVKKGFKHPEAIMKMLNYAQEANTKKLDWYNKLTIDEGAKYLNAKMPLLPVSVSAKDPHEITVRYKAIMDVVNGKTKMEDADPETKVQATSILNYNKAADKFADMGLWSLANQFAVGAAGLVKNPVQQTLPAFIGSTDLMQKKKASLDDLEKKTFLEIITGKKSIDEFDKFVEQWNSMGGKDITAEVNGIVGQ</sequence>
<dbReference type="Gene3D" id="3.40.190.10">
    <property type="entry name" value="Periplasmic binding protein-like II"/>
    <property type="match status" value="3"/>
</dbReference>
<dbReference type="PANTHER" id="PTHR43649">
    <property type="entry name" value="ARABINOSE-BINDING PROTEIN-RELATED"/>
    <property type="match status" value="1"/>
</dbReference>
<gene>
    <name evidence="4" type="ORF">EJC50_05600</name>
</gene>
<evidence type="ECO:0000313" key="5">
    <source>
        <dbReference type="Proteomes" id="UP000272528"/>
    </source>
</evidence>
<evidence type="ECO:0000256" key="2">
    <source>
        <dbReference type="SAM" id="MobiDB-lite"/>
    </source>
</evidence>
<dbReference type="PROSITE" id="PS51257">
    <property type="entry name" value="PROKAR_LIPOPROTEIN"/>
    <property type="match status" value="1"/>
</dbReference>
<feature type="compositionally biased region" description="Low complexity" evidence="2">
    <location>
        <begin position="36"/>
        <end position="60"/>
    </location>
</feature>
<dbReference type="RefSeq" id="WP_126013454.1">
    <property type="nucleotide sequence ID" value="NZ_CP034437.1"/>
</dbReference>
<reference evidence="5" key="1">
    <citation type="submission" date="2018-12" db="EMBL/GenBank/DDBJ databases">
        <title>Genome sequence of Peanibacillus sp.</title>
        <authorList>
            <person name="Subramani G."/>
            <person name="Srinivasan S."/>
            <person name="Kim M.K."/>
        </authorList>
    </citation>
    <scope>NUCLEOTIDE SEQUENCE [LARGE SCALE GENOMIC DNA]</scope>
    <source>
        <strain evidence="5">18JY67-1</strain>
    </source>
</reference>
<evidence type="ECO:0008006" key="6">
    <source>
        <dbReference type="Google" id="ProtNLM"/>
    </source>
</evidence>
<dbReference type="AlphaFoldDB" id="A0A3S9A0E2"/>
<protein>
    <recommendedName>
        <fullName evidence="6">Extracellular solute-binding protein</fullName>
    </recommendedName>
</protein>
<dbReference type="KEGG" id="palb:EJC50_05600"/>
<dbReference type="SUPFAM" id="SSF53850">
    <property type="entry name" value="Periplasmic binding protein-like II"/>
    <property type="match status" value="1"/>
</dbReference>
<organism evidence="4 5">
    <name type="scientific">Paenibacillus albus</name>
    <dbReference type="NCBI Taxonomy" id="2495582"/>
    <lineage>
        <taxon>Bacteria</taxon>
        <taxon>Bacillati</taxon>
        <taxon>Bacillota</taxon>
        <taxon>Bacilli</taxon>
        <taxon>Bacillales</taxon>
        <taxon>Paenibacillaceae</taxon>
        <taxon>Paenibacillus</taxon>
    </lineage>
</organism>
<keyword evidence="5" id="KW-1185">Reference proteome</keyword>
<keyword evidence="1 3" id="KW-0732">Signal</keyword>
<feature type="signal peptide" evidence="3">
    <location>
        <begin position="1"/>
        <end position="22"/>
    </location>
</feature>
<proteinExistence type="predicted"/>